<keyword evidence="4 6" id="KW-0862">Zinc</keyword>
<accession>A0A5C8KN30</accession>
<feature type="region of interest" description="Disordered" evidence="7">
    <location>
        <begin position="249"/>
        <end position="271"/>
    </location>
</feature>
<dbReference type="PROSITE" id="PS51257">
    <property type="entry name" value="PROKAR_LIPOPROTEIN"/>
    <property type="match status" value="1"/>
</dbReference>
<evidence type="ECO:0000256" key="3">
    <source>
        <dbReference type="ARBA" id="ARBA00022801"/>
    </source>
</evidence>
<sequence length="271" mass="28557">MNRLKTLTACVVVGAALTAACTTAPSGRQQLLMLSDSELNQLGAQSFEQLKAEQPLSRNAAHQRYVGCVVNALVAELPQEWRSQAWEVQVFADESPNAFALPGGKVGVNAGMINLAQNQDQLAAVIGHEIGHVIFRHANERMSRSALVGAGVQAGGALAGTRTSPETARTVAGLLGAGAQLGVMLPFSREQEREVDVYGQDLMAKAGFDPAEASRLWQNMIAASGRSAGAVQVLSTHPDPQARASALEQRAPALRPQYEAARAQGKRPACG</sequence>
<keyword evidence="3 6" id="KW-0378">Hydrolase</keyword>
<keyword evidence="5 6" id="KW-0482">Metalloprotease</keyword>
<keyword evidence="2" id="KW-0479">Metal-binding</keyword>
<evidence type="ECO:0000256" key="7">
    <source>
        <dbReference type="SAM" id="MobiDB-lite"/>
    </source>
</evidence>
<dbReference type="GO" id="GO:0051603">
    <property type="term" value="P:proteolysis involved in protein catabolic process"/>
    <property type="evidence" value="ECO:0007669"/>
    <property type="project" value="TreeGrafter"/>
</dbReference>
<feature type="domain" description="Peptidase M48" evidence="8">
    <location>
        <begin position="62"/>
        <end position="250"/>
    </location>
</feature>
<dbReference type="EMBL" id="VRTS01000008">
    <property type="protein sequence ID" value="TXK60698.1"/>
    <property type="molecule type" value="Genomic_DNA"/>
</dbReference>
<evidence type="ECO:0000256" key="6">
    <source>
        <dbReference type="RuleBase" id="RU003983"/>
    </source>
</evidence>
<evidence type="ECO:0000313" key="9">
    <source>
        <dbReference type="EMBL" id="TXK60698.1"/>
    </source>
</evidence>
<keyword evidence="10" id="KW-1185">Reference proteome</keyword>
<protein>
    <submittedName>
        <fullName evidence="9">M48 family metallopeptidase</fullName>
    </submittedName>
</protein>
<evidence type="ECO:0000256" key="1">
    <source>
        <dbReference type="ARBA" id="ARBA00022670"/>
    </source>
</evidence>
<dbReference type="Gene3D" id="3.30.2010.10">
    <property type="entry name" value="Metalloproteases ('zincins'), catalytic domain"/>
    <property type="match status" value="1"/>
</dbReference>
<organism evidence="9 10">
    <name type="scientific">Alkalisalibacterium limincola</name>
    <dbReference type="NCBI Taxonomy" id="2699169"/>
    <lineage>
        <taxon>Bacteria</taxon>
        <taxon>Pseudomonadati</taxon>
        <taxon>Pseudomonadota</taxon>
        <taxon>Gammaproteobacteria</taxon>
        <taxon>Lysobacterales</taxon>
        <taxon>Lysobacteraceae</taxon>
        <taxon>Alkalisalibacterium</taxon>
    </lineage>
</organism>
<dbReference type="Pfam" id="PF01435">
    <property type="entry name" value="Peptidase_M48"/>
    <property type="match status" value="1"/>
</dbReference>
<evidence type="ECO:0000256" key="2">
    <source>
        <dbReference type="ARBA" id="ARBA00022723"/>
    </source>
</evidence>
<dbReference type="InterPro" id="IPR001915">
    <property type="entry name" value="Peptidase_M48"/>
</dbReference>
<dbReference type="GO" id="GO:0004222">
    <property type="term" value="F:metalloendopeptidase activity"/>
    <property type="evidence" value="ECO:0007669"/>
    <property type="project" value="InterPro"/>
</dbReference>
<name>A0A5C8KN30_9GAMM</name>
<evidence type="ECO:0000313" key="10">
    <source>
        <dbReference type="Proteomes" id="UP000321248"/>
    </source>
</evidence>
<evidence type="ECO:0000256" key="4">
    <source>
        <dbReference type="ARBA" id="ARBA00022833"/>
    </source>
</evidence>
<comment type="caution">
    <text evidence="9">The sequence shown here is derived from an EMBL/GenBank/DDBJ whole genome shotgun (WGS) entry which is preliminary data.</text>
</comment>
<dbReference type="InterPro" id="IPR051156">
    <property type="entry name" value="Mito/Outer_Membr_Metalloprot"/>
</dbReference>
<dbReference type="PANTHER" id="PTHR22726:SF24">
    <property type="entry name" value="M48 FAMILY METALLOPEPTIDASE"/>
    <property type="match status" value="1"/>
</dbReference>
<dbReference type="OrthoDB" id="9810445at2"/>
<dbReference type="PANTHER" id="PTHR22726">
    <property type="entry name" value="METALLOENDOPEPTIDASE OMA1"/>
    <property type="match status" value="1"/>
</dbReference>
<keyword evidence="1 6" id="KW-0645">Protease</keyword>
<gene>
    <name evidence="9" type="ORF">FU658_11145</name>
</gene>
<evidence type="ECO:0000259" key="8">
    <source>
        <dbReference type="Pfam" id="PF01435"/>
    </source>
</evidence>
<dbReference type="AlphaFoldDB" id="A0A5C8KN30"/>
<dbReference type="GO" id="GO:0016020">
    <property type="term" value="C:membrane"/>
    <property type="evidence" value="ECO:0007669"/>
    <property type="project" value="TreeGrafter"/>
</dbReference>
<proteinExistence type="inferred from homology"/>
<comment type="similarity">
    <text evidence="6">Belongs to the peptidase M48 family.</text>
</comment>
<dbReference type="Proteomes" id="UP000321248">
    <property type="component" value="Unassembled WGS sequence"/>
</dbReference>
<evidence type="ECO:0000256" key="5">
    <source>
        <dbReference type="ARBA" id="ARBA00023049"/>
    </source>
</evidence>
<dbReference type="GO" id="GO:0046872">
    <property type="term" value="F:metal ion binding"/>
    <property type="evidence" value="ECO:0007669"/>
    <property type="project" value="UniProtKB-KW"/>
</dbReference>
<dbReference type="CDD" id="cd07331">
    <property type="entry name" value="M48C_Oma1_like"/>
    <property type="match status" value="1"/>
</dbReference>
<reference evidence="9 10" key="1">
    <citation type="submission" date="2019-08" db="EMBL/GenBank/DDBJ databases">
        <authorList>
            <person name="Karlyshev A.V."/>
        </authorList>
    </citation>
    <scope>NUCLEOTIDE SEQUENCE [LARGE SCALE GENOMIC DNA]</scope>
    <source>
        <strain evidence="9 10">Alg18-2.2</strain>
    </source>
</reference>
<comment type="cofactor">
    <cofactor evidence="6">
        <name>Zn(2+)</name>
        <dbReference type="ChEBI" id="CHEBI:29105"/>
    </cofactor>
    <text evidence="6">Binds 1 zinc ion per subunit.</text>
</comment>
<dbReference type="RefSeq" id="WP_147892157.1">
    <property type="nucleotide sequence ID" value="NZ_VRTS01000008.1"/>
</dbReference>